<dbReference type="CDD" id="cd04332">
    <property type="entry name" value="YbaK_like"/>
    <property type="match status" value="1"/>
</dbReference>
<dbReference type="AlphaFoldDB" id="A0A0F9I1A8"/>
<dbReference type="SUPFAM" id="SSF55826">
    <property type="entry name" value="YbaK/ProRS associated domain"/>
    <property type="match status" value="1"/>
</dbReference>
<gene>
    <name evidence="2" type="ORF">LCGC14_1716380</name>
</gene>
<dbReference type="EMBL" id="LAZR01015381">
    <property type="protein sequence ID" value="KKM13424.1"/>
    <property type="molecule type" value="Genomic_DNA"/>
</dbReference>
<accession>A0A0F9I1A8</accession>
<dbReference type="Gene3D" id="3.90.960.10">
    <property type="entry name" value="YbaK/aminoacyl-tRNA synthetase-associated domain"/>
    <property type="match status" value="1"/>
</dbReference>
<dbReference type="GO" id="GO:0002161">
    <property type="term" value="F:aminoacyl-tRNA deacylase activity"/>
    <property type="evidence" value="ECO:0007669"/>
    <property type="project" value="InterPro"/>
</dbReference>
<reference evidence="2" key="1">
    <citation type="journal article" date="2015" name="Nature">
        <title>Complex archaea that bridge the gap between prokaryotes and eukaryotes.</title>
        <authorList>
            <person name="Spang A."/>
            <person name="Saw J.H."/>
            <person name="Jorgensen S.L."/>
            <person name="Zaremba-Niedzwiedzka K."/>
            <person name="Martijn J."/>
            <person name="Lind A.E."/>
            <person name="van Eijk R."/>
            <person name="Schleper C."/>
            <person name="Guy L."/>
            <person name="Ettema T.J."/>
        </authorList>
    </citation>
    <scope>NUCLEOTIDE SEQUENCE</scope>
</reference>
<protein>
    <recommendedName>
        <fullName evidence="1">YbaK/aminoacyl-tRNA synthetase-associated domain-containing protein</fullName>
    </recommendedName>
</protein>
<evidence type="ECO:0000313" key="2">
    <source>
        <dbReference type="EMBL" id="KKM13424.1"/>
    </source>
</evidence>
<dbReference type="Pfam" id="PF04073">
    <property type="entry name" value="tRNA_edit"/>
    <property type="match status" value="1"/>
</dbReference>
<proteinExistence type="predicted"/>
<organism evidence="2">
    <name type="scientific">marine sediment metagenome</name>
    <dbReference type="NCBI Taxonomy" id="412755"/>
    <lineage>
        <taxon>unclassified sequences</taxon>
        <taxon>metagenomes</taxon>
        <taxon>ecological metagenomes</taxon>
    </lineage>
</organism>
<sequence length="155" mass="17176">MPSKKLKDFLDSNNIKYVTIEHSRAYTANEIAATAHIPGKELAKTVMVKIDGKMTMTVLPAYCKINFELLQEAAGATNVELSSEQEFKDMFPGCEIGAMPPFGNLYGMEVLVDKSLCEDEEIAFNAGSHTELIRLSYKDFEGLVKPKVVKFSSSK</sequence>
<name>A0A0F9I1A8_9ZZZZ</name>
<feature type="domain" description="YbaK/aminoacyl-tRNA synthetase-associated" evidence="1">
    <location>
        <begin position="22"/>
        <end position="141"/>
    </location>
</feature>
<evidence type="ECO:0000259" key="1">
    <source>
        <dbReference type="Pfam" id="PF04073"/>
    </source>
</evidence>
<comment type="caution">
    <text evidence="2">The sequence shown here is derived from an EMBL/GenBank/DDBJ whole genome shotgun (WGS) entry which is preliminary data.</text>
</comment>
<dbReference type="InterPro" id="IPR007214">
    <property type="entry name" value="YbaK/aa-tRNA-synth-assoc-dom"/>
</dbReference>
<dbReference type="InterPro" id="IPR036754">
    <property type="entry name" value="YbaK/aa-tRNA-synt-asso_dom_sf"/>
</dbReference>